<dbReference type="STRING" id="1224163.B841_03735"/>
<evidence type="ECO:0000256" key="6">
    <source>
        <dbReference type="SAM" id="Phobius"/>
    </source>
</evidence>
<dbReference type="AlphaFoldDB" id="S5T0Z6"/>
<evidence type="ECO:0000313" key="9">
    <source>
        <dbReference type="Proteomes" id="UP000015388"/>
    </source>
</evidence>
<dbReference type="eggNOG" id="COG1668">
    <property type="taxonomic scope" value="Bacteria"/>
</dbReference>
<evidence type="ECO:0000256" key="3">
    <source>
        <dbReference type="ARBA" id="ARBA00022692"/>
    </source>
</evidence>
<dbReference type="InterPro" id="IPR051449">
    <property type="entry name" value="ABC-2_transporter_component"/>
</dbReference>
<organism evidence="8 9">
    <name type="scientific">Corynebacterium maris DSM 45190</name>
    <dbReference type="NCBI Taxonomy" id="1224163"/>
    <lineage>
        <taxon>Bacteria</taxon>
        <taxon>Bacillati</taxon>
        <taxon>Actinomycetota</taxon>
        <taxon>Actinomycetes</taxon>
        <taxon>Mycobacteriales</taxon>
        <taxon>Corynebacteriaceae</taxon>
        <taxon>Corynebacterium</taxon>
    </lineage>
</organism>
<keyword evidence="9" id="KW-1185">Reference proteome</keyword>
<comment type="subcellular location">
    <subcellularLocation>
        <location evidence="1">Cell membrane</location>
        <topology evidence="1">Multi-pass membrane protein</topology>
    </subcellularLocation>
</comment>
<dbReference type="PANTHER" id="PTHR30294">
    <property type="entry name" value="MEMBRANE COMPONENT OF ABC TRANSPORTER YHHJ-RELATED"/>
    <property type="match status" value="1"/>
</dbReference>
<feature type="transmembrane region" description="Helical" evidence="6">
    <location>
        <begin position="169"/>
        <end position="194"/>
    </location>
</feature>
<feature type="transmembrane region" description="Helical" evidence="6">
    <location>
        <begin position="348"/>
        <end position="369"/>
    </location>
</feature>
<evidence type="ECO:0000256" key="1">
    <source>
        <dbReference type="ARBA" id="ARBA00004651"/>
    </source>
</evidence>
<dbReference type="Proteomes" id="UP000015388">
    <property type="component" value="Chromosome"/>
</dbReference>
<feature type="transmembrane region" description="Helical" evidence="6">
    <location>
        <begin position="301"/>
        <end position="328"/>
    </location>
</feature>
<dbReference type="PATRIC" id="fig|1224163.3.peg.749"/>
<feature type="transmembrane region" description="Helical" evidence="6">
    <location>
        <begin position="223"/>
        <end position="247"/>
    </location>
</feature>
<accession>S5T0Z6</accession>
<dbReference type="PANTHER" id="PTHR30294:SF29">
    <property type="entry name" value="MULTIDRUG ABC TRANSPORTER PERMEASE YBHS-RELATED"/>
    <property type="match status" value="1"/>
</dbReference>
<proteinExistence type="predicted"/>
<dbReference type="GO" id="GO:0005886">
    <property type="term" value="C:plasma membrane"/>
    <property type="evidence" value="ECO:0007669"/>
    <property type="project" value="UniProtKB-SubCell"/>
</dbReference>
<feature type="transmembrane region" description="Helical" evidence="6">
    <location>
        <begin position="259"/>
        <end position="280"/>
    </location>
</feature>
<dbReference type="GO" id="GO:0140359">
    <property type="term" value="F:ABC-type transporter activity"/>
    <property type="evidence" value="ECO:0007669"/>
    <property type="project" value="InterPro"/>
</dbReference>
<dbReference type="OrthoDB" id="3268959at2"/>
<evidence type="ECO:0000313" key="8">
    <source>
        <dbReference type="EMBL" id="AGS34230.1"/>
    </source>
</evidence>
<keyword evidence="2" id="KW-1003">Cell membrane</keyword>
<dbReference type="RefSeq" id="WP_020934163.1">
    <property type="nucleotide sequence ID" value="NC_021915.1"/>
</dbReference>
<dbReference type="Pfam" id="PF12698">
    <property type="entry name" value="ABC2_membrane_3"/>
    <property type="match status" value="1"/>
</dbReference>
<evidence type="ECO:0000256" key="2">
    <source>
        <dbReference type="ARBA" id="ARBA00022475"/>
    </source>
</evidence>
<dbReference type="EMBL" id="CP003924">
    <property type="protein sequence ID" value="AGS34230.1"/>
    <property type="molecule type" value="Genomic_DNA"/>
</dbReference>
<keyword evidence="5 6" id="KW-0472">Membrane</keyword>
<dbReference type="InterPro" id="IPR013525">
    <property type="entry name" value="ABC2_TM"/>
</dbReference>
<evidence type="ECO:0000256" key="5">
    <source>
        <dbReference type="ARBA" id="ARBA00023136"/>
    </source>
</evidence>
<dbReference type="KEGG" id="cmd:B841_03735"/>
<dbReference type="HOGENOM" id="CLU_046841_3_1_11"/>
<evidence type="ECO:0000256" key="4">
    <source>
        <dbReference type="ARBA" id="ARBA00022989"/>
    </source>
</evidence>
<name>S5T0Z6_9CORY</name>
<feature type="transmembrane region" description="Helical" evidence="6">
    <location>
        <begin position="25"/>
        <end position="47"/>
    </location>
</feature>
<evidence type="ECO:0000259" key="7">
    <source>
        <dbReference type="Pfam" id="PF12698"/>
    </source>
</evidence>
<feature type="domain" description="ABC-2 type transporter transmembrane" evidence="7">
    <location>
        <begin position="31"/>
        <end position="367"/>
    </location>
</feature>
<reference evidence="8 9" key="1">
    <citation type="submission" date="2012-11" db="EMBL/GenBank/DDBJ databases">
        <title>The complete genome sequence of Corynebacterium maris Coryn-1 (=DSM 45190).</title>
        <authorList>
            <person name="Schaffert L."/>
            <person name="Albersmeier A."/>
            <person name="Kalinowski J."/>
            <person name="Ruckert C."/>
        </authorList>
    </citation>
    <scope>NUCLEOTIDE SEQUENCE [LARGE SCALE GENOMIC DNA]</scope>
    <source>
        <strain evidence="9">Coryn-1</strain>
    </source>
</reference>
<keyword evidence="4 6" id="KW-1133">Transmembrane helix</keyword>
<protein>
    <submittedName>
        <fullName evidence="8">ABC transporter permease</fullName>
    </submittedName>
</protein>
<gene>
    <name evidence="8" type="ORF">B841_03735</name>
</gene>
<sequence>MSYSSLGTVAVTAKREMALAAKNRGIIVSVALMLILVLGLIGLGMFFDNRDAEVTPDEVAVVDVAPESFTGTGVDAVTVADRAAAEEAVLSGDVEAAVLPADDGWELLVDGTASLSVSSAVNQAVTAVAMNDTLAAFGVDPAEFAETLPAATVTETDLSDDGSLSEGDLATLTVAFVAVLLSLSMIIFFAANIGSRVTEEKSSRVVELVLAAVRPLDFLAGKILGNALFGLLASFLLIGIGAAALAASGLVEGISFDWTALPLVLLAFIIGMIFFGSLYAAAGAMVQRTEDLQTTQGPVMILLLAVIYVAAFSFSLLDATWVQVVAWIPPISGAMAPLQYAAGNMTLWEALASLGIYALVTFGALWLVARIYRAAILNNGAKMTWRQAVTAKTA</sequence>
<keyword evidence="3 6" id="KW-0812">Transmembrane</keyword>